<comment type="caution">
    <text evidence="1">The sequence shown here is derived from an EMBL/GenBank/DDBJ whole genome shotgun (WGS) entry which is preliminary data.</text>
</comment>
<proteinExistence type="predicted"/>
<evidence type="ECO:0000313" key="1">
    <source>
        <dbReference type="EMBL" id="KAK3258038.1"/>
    </source>
</evidence>
<dbReference type="EMBL" id="LGRX02019874">
    <property type="protein sequence ID" value="KAK3258038.1"/>
    <property type="molecule type" value="Genomic_DNA"/>
</dbReference>
<protein>
    <submittedName>
        <fullName evidence="1">Uncharacterized protein</fullName>
    </submittedName>
</protein>
<keyword evidence="2" id="KW-1185">Reference proteome</keyword>
<organism evidence="1 2">
    <name type="scientific">Cymbomonas tetramitiformis</name>
    <dbReference type="NCBI Taxonomy" id="36881"/>
    <lineage>
        <taxon>Eukaryota</taxon>
        <taxon>Viridiplantae</taxon>
        <taxon>Chlorophyta</taxon>
        <taxon>Pyramimonadophyceae</taxon>
        <taxon>Pyramimonadales</taxon>
        <taxon>Pyramimonadaceae</taxon>
        <taxon>Cymbomonas</taxon>
    </lineage>
</organism>
<dbReference type="Proteomes" id="UP001190700">
    <property type="component" value="Unassembled WGS sequence"/>
</dbReference>
<reference evidence="1 2" key="1">
    <citation type="journal article" date="2015" name="Genome Biol. Evol.">
        <title>Comparative Genomics of a Bacterivorous Green Alga Reveals Evolutionary Causalities and Consequences of Phago-Mixotrophic Mode of Nutrition.</title>
        <authorList>
            <person name="Burns J.A."/>
            <person name="Paasch A."/>
            <person name="Narechania A."/>
            <person name="Kim E."/>
        </authorList>
    </citation>
    <scope>NUCLEOTIDE SEQUENCE [LARGE SCALE GENOMIC DNA]</scope>
    <source>
        <strain evidence="1 2">PLY_AMNH</strain>
    </source>
</reference>
<gene>
    <name evidence="1" type="ORF">CYMTET_32904</name>
</gene>
<sequence>MVDEVVNSYERNSLNRRSFQLPVALIGPGSRRVEVPSRCAELLKYASAYCEQAAGGLSCSAPYSPFRLFREHIPAVGARSKANLREQAAPPLPSAGLEISLVERLRAPDRCGDLAEEREGPLDE</sequence>
<accession>A0AAE0FE55</accession>
<evidence type="ECO:0000313" key="2">
    <source>
        <dbReference type="Proteomes" id="UP001190700"/>
    </source>
</evidence>
<dbReference type="AlphaFoldDB" id="A0AAE0FE55"/>
<name>A0AAE0FE55_9CHLO</name>